<evidence type="ECO:0000313" key="1">
    <source>
        <dbReference type="EMBL" id="MCI4390042.1"/>
    </source>
</evidence>
<dbReference type="Proteomes" id="UP000829447">
    <property type="component" value="Linkage Group LG20"/>
</dbReference>
<protein>
    <submittedName>
        <fullName evidence="1">Uncharacterized protein</fullName>
    </submittedName>
</protein>
<evidence type="ECO:0000313" key="2">
    <source>
        <dbReference type="Proteomes" id="UP000829447"/>
    </source>
</evidence>
<name>A0ACC5XFM1_PANGG</name>
<proteinExistence type="predicted"/>
<keyword evidence="2" id="KW-1185">Reference proteome</keyword>
<comment type="caution">
    <text evidence="1">The sequence shown here is derived from an EMBL/GenBank/DDBJ whole genome shotgun (WGS) entry which is preliminary data.</text>
</comment>
<reference evidence="1 2" key="1">
    <citation type="journal article" date="2022" name="bioRxiv">
        <title>An ancient truncated duplication of the anti-Mullerian hormone receptor type 2 gene is a potential conserved master sex determinant in the Pangasiidae catfish family.</title>
        <authorList>
            <person name="Wen M."/>
            <person name="Pan Q."/>
            <person name="Jouanno E."/>
            <person name="Montfort J."/>
            <person name="Zahm M."/>
            <person name="Cabau C."/>
            <person name="Klopp C."/>
            <person name="Iampietro C."/>
            <person name="Roques C."/>
            <person name="Bouchez O."/>
            <person name="Castinel A."/>
            <person name="Donnadieu C."/>
            <person name="Parrinello H."/>
            <person name="Poncet C."/>
            <person name="Belmonte E."/>
            <person name="Gautier V."/>
            <person name="Avarre J.-C."/>
            <person name="Dugue R."/>
            <person name="Gustiano R."/>
            <person name="Ha T.T.T."/>
            <person name="Campet M."/>
            <person name="Sriphairoj K."/>
            <person name="Ribolli J."/>
            <person name="de Almeida F.L."/>
            <person name="Desvignes T."/>
            <person name="Postlethwait J.H."/>
            <person name="Bucao C.F."/>
            <person name="Robinson-Rechavi M."/>
            <person name="Bobe J."/>
            <person name="Herpin A."/>
            <person name="Guiguen Y."/>
        </authorList>
    </citation>
    <scope>NUCLEOTIDE SEQUENCE [LARGE SCALE GENOMIC DNA]</scope>
    <source>
        <strain evidence="1">YG-Dec2019</strain>
    </source>
</reference>
<accession>A0ACC5XFM1</accession>
<dbReference type="EMBL" id="CM040473">
    <property type="protein sequence ID" value="MCI4390042.1"/>
    <property type="molecule type" value="Genomic_DNA"/>
</dbReference>
<organism evidence="1 2">
    <name type="scientific">Pangasianodon gigas</name>
    <name type="common">Mekong giant catfish</name>
    <name type="synonym">Pangasius gigas</name>
    <dbReference type="NCBI Taxonomy" id="30993"/>
    <lineage>
        <taxon>Eukaryota</taxon>
        <taxon>Metazoa</taxon>
        <taxon>Chordata</taxon>
        <taxon>Craniata</taxon>
        <taxon>Vertebrata</taxon>
        <taxon>Euteleostomi</taxon>
        <taxon>Actinopterygii</taxon>
        <taxon>Neopterygii</taxon>
        <taxon>Teleostei</taxon>
        <taxon>Ostariophysi</taxon>
        <taxon>Siluriformes</taxon>
        <taxon>Pangasiidae</taxon>
        <taxon>Pangasianodon</taxon>
    </lineage>
</organism>
<gene>
    <name evidence="1" type="ORF">PGIGA_G00117940</name>
</gene>
<sequence>MTTECYNLTLLGRKNYNSQDPSLTRAPPTQTVPTPQQPVTSCLLLITSAGGCGEIWRVKVCAFIAWL</sequence>